<accession>A0A6D2HTH5</accession>
<comment type="caution">
    <text evidence="2">The sequence shown here is derived from an EMBL/GenBank/DDBJ whole genome shotgun (WGS) entry which is preliminary data.</text>
</comment>
<sequence length="95" mass="9835">MPSPIKRASAEPDCFISSSDSIIRVDSVSRRIAAELSSDEASRSGTEMVDSPCTEASGSHCAEPVSSEAGPVSPRVGNDTDDEETCGDELSGSLN</sequence>
<name>A0A6D2HTH5_9BRAS</name>
<protein>
    <submittedName>
        <fullName evidence="2">Uncharacterized protein</fullName>
    </submittedName>
</protein>
<organism evidence="2 3">
    <name type="scientific">Microthlaspi erraticum</name>
    <dbReference type="NCBI Taxonomy" id="1685480"/>
    <lineage>
        <taxon>Eukaryota</taxon>
        <taxon>Viridiplantae</taxon>
        <taxon>Streptophyta</taxon>
        <taxon>Embryophyta</taxon>
        <taxon>Tracheophyta</taxon>
        <taxon>Spermatophyta</taxon>
        <taxon>Magnoliopsida</taxon>
        <taxon>eudicotyledons</taxon>
        <taxon>Gunneridae</taxon>
        <taxon>Pentapetalae</taxon>
        <taxon>rosids</taxon>
        <taxon>malvids</taxon>
        <taxon>Brassicales</taxon>
        <taxon>Brassicaceae</taxon>
        <taxon>Coluteocarpeae</taxon>
        <taxon>Microthlaspi</taxon>
    </lineage>
</organism>
<proteinExistence type="predicted"/>
<evidence type="ECO:0000256" key="1">
    <source>
        <dbReference type="SAM" id="MobiDB-lite"/>
    </source>
</evidence>
<dbReference type="EMBL" id="CACVBM020000333">
    <property type="protein sequence ID" value="CAA7017906.1"/>
    <property type="molecule type" value="Genomic_DNA"/>
</dbReference>
<gene>
    <name evidence="2" type="ORF">MERR_LOCUS5141</name>
</gene>
<dbReference type="Proteomes" id="UP000467841">
    <property type="component" value="Unassembled WGS sequence"/>
</dbReference>
<feature type="region of interest" description="Disordered" evidence="1">
    <location>
        <begin position="35"/>
        <end position="95"/>
    </location>
</feature>
<dbReference type="AlphaFoldDB" id="A0A6D2HTH5"/>
<keyword evidence="3" id="KW-1185">Reference proteome</keyword>
<evidence type="ECO:0000313" key="3">
    <source>
        <dbReference type="Proteomes" id="UP000467841"/>
    </source>
</evidence>
<evidence type="ECO:0000313" key="2">
    <source>
        <dbReference type="EMBL" id="CAA7017906.1"/>
    </source>
</evidence>
<reference evidence="2" key="1">
    <citation type="submission" date="2020-01" db="EMBL/GenBank/DDBJ databases">
        <authorList>
            <person name="Mishra B."/>
        </authorList>
    </citation>
    <scope>NUCLEOTIDE SEQUENCE [LARGE SCALE GENOMIC DNA]</scope>
</reference>